<dbReference type="InterPro" id="IPR011991">
    <property type="entry name" value="ArsR-like_HTH"/>
</dbReference>
<dbReference type="InterPro" id="IPR036390">
    <property type="entry name" value="WH_DNA-bd_sf"/>
</dbReference>
<dbReference type="RefSeq" id="WP_262066821.1">
    <property type="nucleotide sequence ID" value="NZ_JAMXOD010000017.1"/>
</dbReference>
<dbReference type="SMART" id="SM00418">
    <property type="entry name" value="HTH_ARSR"/>
    <property type="match status" value="1"/>
</dbReference>
<keyword evidence="3" id="KW-1185">Reference proteome</keyword>
<reference evidence="2 3" key="1">
    <citation type="journal article" date="2022" name="Genome Biol. Evol.">
        <title>Host diet, physiology and behaviors set the stage for Lachnospiraceae cladogenesis.</title>
        <authorList>
            <person name="Vera-Ponce De Leon A."/>
            <person name="Schneider M."/>
            <person name="Jahnes B.C."/>
            <person name="Sadowski V."/>
            <person name="Camuy-Velez L.A."/>
            <person name="Duan J."/>
            <person name="Sabree Z.L."/>
        </authorList>
    </citation>
    <scope>NUCLEOTIDE SEQUENCE [LARGE SCALE GENOMIC DNA]</scope>
    <source>
        <strain evidence="2 3">PAL113</strain>
    </source>
</reference>
<evidence type="ECO:0000313" key="2">
    <source>
        <dbReference type="EMBL" id="MCP1103034.1"/>
    </source>
</evidence>
<dbReference type="PROSITE" id="PS50987">
    <property type="entry name" value="HTH_ARSR_2"/>
    <property type="match status" value="1"/>
</dbReference>
<feature type="domain" description="HTH arsR-type" evidence="1">
    <location>
        <begin position="1"/>
        <end position="97"/>
    </location>
</feature>
<comment type="caution">
    <text evidence="2">The sequence shown here is derived from an EMBL/GenBank/DDBJ whole genome shotgun (WGS) entry which is preliminary data.</text>
</comment>
<dbReference type="CDD" id="cd00090">
    <property type="entry name" value="HTH_ARSR"/>
    <property type="match status" value="1"/>
</dbReference>
<dbReference type="PANTHER" id="PTHR38600">
    <property type="entry name" value="TRANSCRIPTIONAL REGULATORY PROTEIN"/>
    <property type="match status" value="1"/>
</dbReference>
<evidence type="ECO:0000313" key="3">
    <source>
        <dbReference type="Proteomes" id="UP001523566"/>
    </source>
</evidence>
<dbReference type="EMBL" id="JAMZFW010000017">
    <property type="protein sequence ID" value="MCP1103034.1"/>
    <property type="molecule type" value="Genomic_DNA"/>
</dbReference>
<accession>A0ABT1EB21</accession>
<dbReference type="InterPro" id="IPR001845">
    <property type="entry name" value="HTH_ArsR_DNA-bd_dom"/>
</dbReference>
<dbReference type="Gene3D" id="1.10.10.10">
    <property type="entry name" value="Winged helix-like DNA-binding domain superfamily/Winged helix DNA-binding domain"/>
    <property type="match status" value="1"/>
</dbReference>
<protein>
    <submittedName>
        <fullName evidence="2">Helix-turn-helix domain-containing protein</fullName>
    </submittedName>
</protein>
<evidence type="ECO:0000259" key="1">
    <source>
        <dbReference type="PROSITE" id="PS50987"/>
    </source>
</evidence>
<dbReference type="SUPFAM" id="SSF46785">
    <property type="entry name" value="Winged helix' DNA-binding domain"/>
    <property type="match status" value="1"/>
</dbReference>
<dbReference type="Proteomes" id="UP001523566">
    <property type="component" value="Unassembled WGS sequence"/>
</dbReference>
<dbReference type="PANTHER" id="PTHR38600:SF1">
    <property type="entry name" value="TRANSCRIPTIONAL REGULATORY PROTEIN"/>
    <property type="match status" value="1"/>
</dbReference>
<sequence length="319" mass="36489">MDIWVSEENLPFFEALASSVRIRIIERLAEGEANIKELATHIGISSAMMSSHIAKLEQAGFIITTRSKQHGKVCVLVSTWYNLRMPTHAYHHIQHYDISLGVGQFVKADVTPTCGLATPDNIIGGYDSAVYFHDPKRFEAQLVWFTDGYVEYEIPNYIPPNCKALALEISAEMCSEYPDIRNNWQSEINIYLNGKLICPWISPGDFGDRPGKYTPSWWLSAQYGVLKCYEINQEGVFLNKERKSKDTIENFDLDRDHWTLRFEVSKEHMRPGGLTIFGESFGDYPQSIQVKVDYEKPNISKSTRSNKVLIDSPQKYSEK</sequence>
<organism evidence="2 3">
    <name type="scientific">Aequitasia blattaphilus</name>
    <dbReference type="NCBI Taxonomy" id="2949332"/>
    <lineage>
        <taxon>Bacteria</taxon>
        <taxon>Bacillati</taxon>
        <taxon>Bacillota</taxon>
        <taxon>Clostridia</taxon>
        <taxon>Lachnospirales</taxon>
        <taxon>Lachnospiraceae</taxon>
        <taxon>Aequitasia</taxon>
    </lineage>
</organism>
<gene>
    <name evidence="2" type="ORF">NK125_11460</name>
</gene>
<dbReference type="InterPro" id="IPR036388">
    <property type="entry name" value="WH-like_DNA-bd_sf"/>
</dbReference>
<proteinExistence type="predicted"/>
<dbReference type="Pfam" id="PF01022">
    <property type="entry name" value="HTH_5"/>
    <property type="match status" value="1"/>
</dbReference>
<name>A0ABT1EB21_9FIRM</name>